<gene>
    <name evidence="1" type="ordered locus">Clocel_3335</name>
</gene>
<evidence type="ECO:0000313" key="1">
    <source>
        <dbReference type="EMBL" id="ADL53015.1"/>
    </source>
</evidence>
<dbReference type="HOGENOM" id="CLU_2768476_0_0_9"/>
<dbReference type="KEGG" id="ccb:Clocel_3335"/>
<evidence type="ECO:0000313" key="2">
    <source>
        <dbReference type="Proteomes" id="UP000002730"/>
    </source>
</evidence>
<proteinExistence type="predicted"/>
<dbReference type="OrthoDB" id="29496at2"/>
<dbReference type="STRING" id="573061.Clocel_3335"/>
<dbReference type="AlphaFoldDB" id="D9SV41"/>
<keyword evidence="2" id="KW-1185">Reference proteome</keyword>
<dbReference type="Proteomes" id="UP000002730">
    <property type="component" value="Chromosome"/>
</dbReference>
<dbReference type="EMBL" id="CP002160">
    <property type="protein sequence ID" value="ADL53015.1"/>
    <property type="molecule type" value="Genomic_DNA"/>
</dbReference>
<sequence length="69" mass="8217">MNNIPQTNENDYIKYIINFVNQLNVMSAKKANCYKEKDIRINDIFSYLLHLVYTGKSMYMNYTIKKSPN</sequence>
<reference evidence="1 2" key="1">
    <citation type="submission" date="2010-08" db="EMBL/GenBank/DDBJ databases">
        <title>Complete sequence of Clostridium cellulovorans 743B.</title>
        <authorList>
            <consortium name="US DOE Joint Genome Institute"/>
            <person name="Lucas S."/>
            <person name="Copeland A."/>
            <person name="Lapidus A."/>
            <person name="Cheng J.-F."/>
            <person name="Bruce D."/>
            <person name="Goodwin L."/>
            <person name="Pitluck S."/>
            <person name="Chertkov O."/>
            <person name="Detter J.C."/>
            <person name="Han C."/>
            <person name="Tapia R."/>
            <person name="Land M."/>
            <person name="Hauser L."/>
            <person name="Chang Y.-J."/>
            <person name="Jeffries C."/>
            <person name="Kyrpides N."/>
            <person name="Ivanova N."/>
            <person name="Mikhailova N."/>
            <person name="Hemme C.L."/>
            <person name="Woyke T."/>
        </authorList>
    </citation>
    <scope>NUCLEOTIDE SEQUENCE [LARGE SCALE GENOMIC DNA]</scope>
    <source>
        <strain evidence="2">ATCC 35296 / DSM 3052 / OCM 3 / 743B</strain>
    </source>
</reference>
<accession>D9SV41</accession>
<name>D9SV41_CLOC7</name>
<protein>
    <submittedName>
        <fullName evidence="1">Uncharacterized protein</fullName>
    </submittedName>
</protein>
<organism evidence="1 2">
    <name type="scientific">Clostridium cellulovorans (strain ATCC 35296 / DSM 3052 / OCM 3 / 743B)</name>
    <dbReference type="NCBI Taxonomy" id="573061"/>
    <lineage>
        <taxon>Bacteria</taxon>
        <taxon>Bacillati</taxon>
        <taxon>Bacillota</taxon>
        <taxon>Clostridia</taxon>
        <taxon>Eubacteriales</taxon>
        <taxon>Clostridiaceae</taxon>
        <taxon>Clostridium</taxon>
    </lineage>
</organism>
<dbReference type="RefSeq" id="WP_010073411.1">
    <property type="nucleotide sequence ID" value="NC_014393.1"/>
</dbReference>